<dbReference type="InterPro" id="IPR031705">
    <property type="entry name" value="Glyco_hydro_36_C"/>
</dbReference>
<evidence type="ECO:0000259" key="6">
    <source>
        <dbReference type="Pfam" id="PF16875"/>
    </source>
</evidence>
<proteinExistence type="predicted"/>
<dbReference type="Pfam" id="PF16874">
    <property type="entry name" value="Glyco_hydro_36C"/>
    <property type="match status" value="1"/>
</dbReference>
<evidence type="ECO:0000256" key="1">
    <source>
        <dbReference type="ARBA" id="ARBA00001255"/>
    </source>
</evidence>
<evidence type="ECO:0000313" key="8">
    <source>
        <dbReference type="Proteomes" id="UP000248924"/>
    </source>
</evidence>
<evidence type="ECO:0000256" key="4">
    <source>
        <dbReference type="ARBA" id="ARBA00023295"/>
    </source>
</evidence>
<keyword evidence="3" id="KW-0378">Hydrolase</keyword>
<dbReference type="InterPro" id="IPR013785">
    <property type="entry name" value="Aldolase_TIM"/>
</dbReference>
<dbReference type="EC" id="3.2.1.22" evidence="2"/>
<reference evidence="7 8" key="1">
    <citation type="submission" date="2018-01" db="EMBL/GenBank/DDBJ databases">
        <title>Draft genome sequence of Jishengella sp. NA12.</title>
        <authorList>
            <person name="Sahin N."/>
            <person name="Ay H."/>
            <person name="Saygin H."/>
        </authorList>
    </citation>
    <scope>NUCLEOTIDE SEQUENCE [LARGE SCALE GENOMIC DNA]</scope>
    <source>
        <strain evidence="7 8">NA12</strain>
    </source>
</reference>
<organism evidence="7 8">
    <name type="scientific">Micromonospora craterilacus</name>
    <dbReference type="NCBI Taxonomy" id="1655439"/>
    <lineage>
        <taxon>Bacteria</taxon>
        <taxon>Bacillati</taxon>
        <taxon>Actinomycetota</taxon>
        <taxon>Actinomycetes</taxon>
        <taxon>Micromonosporales</taxon>
        <taxon>Micromonosporaceae</taxon>
        <taxon>Micromonospora</taxon>
    </lineage>
</organism>
<dbReference type="Gene3D" id="3.20.20.70">
    <property type="entry name" value="Aldolase class I"/>
    <property type="match status" value="1"/>
</dbReference>
<dbReference type="PANTHER" id="PTHR43053">
    <property type="entry name" value="GLYCOSIDASE FAMILY 31"/>
    <property type="match status" value="1"/>
</dbReference>
<dbReference type="GO" id="GO:0016052">
    <property type="term" value="P:carbohydrate catabolic process"/>
    <property type="evidence" value="ECO:0007669"/>
    <property type="project" value="InterPro"/>
</dbReference>
<dbReference type="GO" id="GO:0004557">
    <property type="term" value="F:alpha-galactosidase activity"/>
    <property type="evidence" value="ECO:0007669"/>
    <property type="project" value="UniProtKB-EC"/>
</dbReference>
<dbReference type="RefSeq" id="WP_111214616.1">
    <property type="nucleotide sequence ID" value="NZ_POTY01000090.1"/>
</dbReference>
<dbReference type="PRINTS" id="PR00743">
    <property type="entry name" value="GLHYDRLASE36"/>
</dbReference>
<comment type="catalytic activity">
    <reaction evidence="1">
        <text>Hydrolysis of terminal, non-reducing alpha-D-galactose residues in alpha-D-galactosides, including galactose oligosaccharides, galactomannans and galactolipids.</text>
        <dbReference type="EC" id="3.2.1.22"/>
    </reaction>
</comment>
<dbReference type="Gene3D" id="2.60.40.1180">
    <property type="entry name" value="Golgi alpha-mannosidase II"/>
    <property type="match status" value="1"/>
</dbReference>
<dbReference type="Pfam" id="PF16875">
    <property type="entry name" value="Glyco_hydro_36N"/>
    <property type="match status" value="1"/>
</dbReference>
<evidence type="ECO:0000256" key="3">
    <source>
        <dbReference type="ARBA" id="ARBA00022801"/>
    </source>
</evidence>
<accession>A0A2W2F6V4</accession>
<dbReference type="CDD" id="cd14791">
    <property type="entry name" value="GH36"/>
    <property type="match status" value="1"/>
</dbReference>
<gene>
    <name evidence="7" type="ORF">C1I95_15890</name>
</gene>
<dbReference type="SUPFAM" id="SSF51445">
    <property type="entry name" value="(Trans)glycosidases"/>
    <property type="match status" value="1"/>
</dbReference>
<dbReference type="InterPro" id="IPR017853">
    <property type="entry name" value="GH"/>
</dbReference>
<dbReference type="FunFam" id="3.20.20.70:FF:000118">
    <property type="entry name" value="Alpha-galactosidase"/>
    <property type="match status" value="1"/>
</dbReference>
<feature type="domain" description="Glycosyl hydrolase family 36 N-terminal" evidence="6">
    <location>
        <begin position="27"/>
        <end position="255"/>
    </location>
</feature>
<dbReference type="InterPro" id="IPR013780">
    <property type="entry name" value="Glyco_hydro_b"/>
</dbReference>
<protein>
    <recommendedName>
        <fullName evidence="2">alpha-galactosidase</fullName>
        <ecNumber evidence="2">3.2.1.22</ecNumber>
    </recommendedName>
</protein>
<evidence type="ECO:0000256" key="2">
    <source>
        <dbReference type="ARBA" id="ARBA00012755"/>
    </source>
</evidence>
<name>A0A2W2F6V4_9ACTN</name>
<dbReference type="Pfam" id="PF02065">
    <property type="entry name" value="Melibiase"/>
    <property type="match status" value="1"/>
</dbReference>
<keyword evidence="4" id="KW-0326">Glycosidase</keyword>
<dbReference type="InterPro" id="IPR031704">
    <property type="entry name" value="Glyco_hydro_36_N"/>
</dbReference>
<dbReference type="Proteomes" id="UP000248924">
    <property type="component" value="Unassembled WGS sequence"/>
</dbReference>
<dbReference type="InterPro" id="IPR050985">
    <property type="entry name" value="Alpha-glycosidase_related"/>
</dbReference>
<comment type="caution">
    <text evidence="7">The sequence shown here is derived from an EMBL/GenBank/DDBJ whole genome shotgun (WGS) entry which is preliminary data.</text>
</comment>
<dbReference type="PANTHER" id="PTHR43053:SF3">
    <property type="entry name" value="ALPHA-GALACTOSIDASE C-RELATED"/>
    <property type="match status" value="1"/>
</dbReference>
<dbReference type="InterPro" id="IPR038417">
    <property type="entry name" value="Alpga-gal_N_sf"/>
</dbReference>
<dbReference type="Gene3D" id="2.70.98.60">
    <property type="entry name" value="alpha-galactosidase from lactobacil brevis"/>
    <property type="match status" value="1"/>
</dbReference>
<feature type="domain" description="Glycosyl hydrolase family 36 C-terminal" evidence="5">
    <location>
        <begin position="614"/>
        <end position="708"/>
    </location>
</feature>
<evidence type="ECO:0000313" key="7">
    <source>
        <dbReference type="EMBL" id="PZG17277.1"/>
    </source>
</evidence>
<evidence type="ECO:0000259" key="5">
    <source>
        <dbReference type="Pfam" id="PF16874"/>
    </source>
</evidence>
<dbReference type="EMBL" id="POTY01000090">
    <property type="protein sequence ID" value="PZG17277.1"/>
    <property type="molecule type" value="Genomic_DNA"/>
</dbReference>
<dbReference type="InterPro" id="IPR002252">
    <property type="entry name" value="Glyco_hydro_36"/>
</dbReference>
<dbReference type="OrthoDB" id="9758822at2"/>
<keyword evidence="8" id="KW-1185">Reference proteome</keyword>
<dbReference type="AlphaFoldDB" id="A0A2W2F6V4"/>
<sequence>MGGDLDPGIAHLRAGGVSIVVDARGPGLPVVRHWGAELGDADARHVGPGFGEALTVNSPDPAVPLAMLPEASTGHMGRPGLRGHRAGAHWSSAFALADVTVGPGTARFTAVDGRAEVELVTEVELTPSGLARVRHQLTNIATTPYVLDGLEVALPVPPHAEELLDFTGRWARERHPQRRPFDRGAWVRENRRGRTGHDATIGLVAGVRGFGFGGGEVWAVHVAWSGNHVTYAQRTPDGRSTLGGGELLLSGEVILAAGQTYRSPWLYAGYSAGGLDGLSAGFHQWLRARAHHPGPTRPRPVVLNTWEAVYFDHDHDRLRALADAAAEVGVERFVLDDGWFLGRRHSGAGLGDWSVDPAVWPDGLAPLIDHVEALGMEFGLWVEPEMVNPDSDLFRSHPDWVLGPAPGAMPVTVRRQQVLNLAHPAAYRYILDRLDHLLRDHHIDYLKWDHNRDLVDAGQDGRASVREQTLAVYRLLAELRARHPGVEIESCSSGGARIDLQILEHTDRVWASDCNDALERQAIQRWTGLFLPPELIGSHVGPPRSHTTSRTHDLSFRLATAIFCHFGLEWDISTATEEERRQLRRAIGLYRDLRPLLHTGSVVRVDHPDPSAWAHGVVSADRSAAVFAYAQLATAVDAVPAPWRMPGLDPHRSYRVTLVDRIERPAMAGRAEPAWFASGTIEVSGRVLGVVGLPPPVLAPEQAMLVRLDVVGEP</sequence>